<keyword evidence="1" id="KW-0472">Membrane</keyword>
<evidence type="ECO:0000313" key="2">
    <source>
        <dbReference type="EMBL" id="GAI07367.1"/>
    </source>
</evidence>
<dbReference type="EMBL" id="BARV01011390">
    <property type="protein sequence ID" value="GAI07367.1"/>
    <property type="molecule type" value="Genomic_DNA"/>
</dbReference>
<proteinExistence type="predicted"/>
<feature type="transmembrane region" description="Helical" evidence="1">
    <location>
        <begin position="21"/>
        <end position="44"/>
    </location>
</feature>
<protein>
    <submittedName>
        <fullName evidence="2">Uncharacterized protein</fullName>
    </submittedName>
</protein>
<reference evidence="2" key="1">
    <citation type="journal article" date="2014" name="Front. Microbiol.">
        <title>High frequency of phylogenetically diverse reductive dehalogenase-homologous genes in deep subseafloor sedimentary metagenomes.</title>
        <authorList>
            <person name="Kawai M."/>
            <person name="Futagami T."/>
            <person name="Toyoda A."/>
            <person name="Takaki Y."/>
            <person name="Nishi S."/>
            <person name="Hori S."/>
            <person name="Arai W."/>
            <person name="Tsubouchi T."/>
            <person name="Morono Y."/>
            <person name="Uchiyama I."/>
            <person name="Ito T."/>
            <person name="Fujiyama A."/>
            <person name="Inagaki F."/>
            <person name="Takami H."/>
        </authorList>
    </citation>
    <scope>NUCLEOTIDE SEQUENCE</scope>
    <source>
        <strain evidence="2">Expedition CK06-06</strain>
    </source>
</reference>
<name>X1KJX4_9ZZZZ</name>
<sequence>MKEGEKMGVVEKFRKLPISMIILHISGKFLFGVGLGALLASYLYRYDWQLWGWIIIVIAVLTQIPGAYKVLKK</sequence>
<keyword evidence="1" id="KW-1133">Transmembrane helix</keyword>
<accession>X1KJX4</accession>
<gene>
    <name evidence="2" type="ORF">S06H3_21627</name>
</gene>
<evidence type="ECO:0000256" key="1">
    <source>
        <dbReference type="SAM" id="Phobius"/>
    </source>
</evidence>
<organism evidence="2">
    <name type="scientific">marine sediment metagenome</name>
    <dbReference type="NCBI Taxonomy" id="412755"/>
    <lineage>
        <taxon>unclassified sequences</taxon>
        <taxon>metagenomes</taxon>
        <taxon>ecological metagenomes</taxon>
    </lineage>
</organism>
<dbReference type="AlphaFoldDB" id="X1KJX4"/>
<keyword evidence="1" id="KW-0812">Transmembrane</keyword>
<feature type="transmembrane region" description="Helical" evidence="1">
    <location>
        <begin position="50"/>
        <end position="71"/>
    </location>
</feature>
<comment type="caution">
    <text evidence="2">The sequence shown here is derived from an EMBL/GenBank/DDBJ whole genome shotgun (WGS) entry which is preliminary data.</text>
</comment>